<evidence type="ECO:0000313" key="4">
    <source>
        <dbReference type="EMBL" id="KIM87258.1"/>
    </source>
</evidence>
<evidence type="ECO:0000256" key="1">
    <source>
        <dbReference type="SAM" id="SignalP"/>
    </source>
</evidence>
<dbReference type="OrthoDB" id="2362516at2759"/>
<evidence type="ECO:0000259" key="2">
    <source>
        <dbReference type="Pfam" id="PF03427"/>
    </source>
</evidence>
<dbReference type="Pfam" id="PF03427">
    <property type="entry name" value="CBM_19"/>
    <property type="match status" value="1"/>
</dbReference>
<feature type="domain" description="Carbohydrate-binding module family 19" evidence="2">
    <location>
        <begin position="31"/>
        <end position="79"/>
    </location>
</feature>
<reference evidence="5" key="2">
    <citation type="submission" date="2015-01" db="EMBL/GenBank/DDBJ databases">
        <title>Evolutionary Origins and Diversification of the Mycorrhizal Mutualists.</title>
        <authorList>
            <consortium name="DOE Joint Genome Institute"/>
            <consortium name="Mycorrhizal Genomics Consortium"/>
            <person name="Kohler A."/>
            <person name="Kuo A."/>
            <person name="Nagy L.G."/>
            <person name="Floudas D."/>
            <person name="Copeland A."/>
            <person name="Barry K.W."/>
            <person name="Cichocki N."/>
            <person name="Veneault-Fourrey C."/>
            <person name="LaButti K."/>
            <person name="Lindquist E.A."/>
            <person name="Lipzen A."/>
            <person name="Lundell T."/>
            <person name="Morin E."/>
            <person name="Murat C."/>
            <person name="Riley R."/>
            <person name="Ohm R."/>
            <person name="Sun H."/>
            <person name="Tunlid A."/>
            <person name="Henrissat B."/>
            <person name="Grigoriev I.V."/>
            <person name="Hibbett D.S."/>
            <person name="Martin F."/>
        </authorList>
    </citation>
    <scope>NUCLEOTIDE SEQUENCE [LARGE SCALE GENOMIC DNA]</scope>
    <source>
        <strain evidence="5">F 1598</strain>
    </source>
</reference>
<keyword evidence="5" id="KW-1185">Reference proteome</keyword>
<dbReference type="EMBL" id="KN832980">
    <property type="protein sequence ID" value="KIM87258.1"/>
    <property type="molecule type" value="Genomic_DNA"/>
</dbReference>
<keyword evidence="1" id="KW-0732">Signal</keyword>
<proteinExistence type="predicted"/>
<accession>A0A0C3BLD3</accession>
<gene>
    <name evidence="3" type="ORF">PILCRDRAFT_4438</name>
    <name evidence="4" type="ORF">PILCRDRAFT_4440</name>
</gene>
<dbReference type="Proteomes" id="UP000054166">
    <property type="component" value="Unassembled WGS sequence"/>
</dbReference>
<dbReference type="EMBL" id="KN832980">
    <property type="protein sequence ID" value="KIM87255.1"/>
    <property type="molecule type" value="Genomic_DNA"/>
</dbReference>
<feature type="chain" id="PRO_5007392619" description="Carbohydrate-binding module family 19 domain-containing protein" evidence="1">
    <location>
        <begin position="17"/>
        <end position="280"/>
    </location>
</feature>
<evidence type="ECO:0000313" key="5">
    <source>
        <dbReference type="Proteomes" id="UP000054166"/>
    </source>
</evidence>
<reference evidence="4" key="3">
    <citation type="submission" date="2015-02" db="EMBL/GenBank/DDBJ databases">
        <title>Evolutionary Origins and Diversification of the Mycorrhizal Mutualists.</title>
        <authorList>
            <consortium name="DOE Joint Genome Institute"/>
            <consortium name="Mycorrhizal Genomics Consortium"/>
            <person name="Kohler A."/>
            <person name="Kuo A."/>
            <person name="Nagy L.G."/>
            <person name="Floudas D."/>
            <person name="Copeland A."/>
            <person name="Barry K.W."/>
            <person name="Cichocki N."/>
            <person name="Veneault-Fourrey C."/>
            <person name="LaButti K."/>
            <person name="Lindquist E.A."/>
            <person name="Lipzen A."/>
            <person name="Lundell T."/>
            <person name="Morin E."/>
            <person name="Murat C."/>
            <person name="Riley R."/>
            <person name="Ohm R."/>
            <person name="Sun H."/>
            <person name="Tunlid A."/>
            <person name="Henrissat B."/>
            <person name="Grigoriev I.V."/>
            <person name="Hibbett D.S."/>
            <person name="Martin F."/>
        </authorList>
    </citation>
    <scope>NUCLEOTIDE SEQUENCE</scope>
    <source>
        <strain evidence="4 5">F 1598</strain>
    </source>
</reference>
<sequence length="280" mass="28845">MRLVVLSSAILVSASAYDRRASFTKSNGQTAKALAAKFKTLTVNSPCTDGENVCLNNGDFAKCSNGKFVATPCGAGLKCEVLPLVNSAGTSVTCDTPADDSACLSATGAKRTTLELAHRAVTAPPACKSTNKRSTGISIAKRIGQIDLPAVAQSWQDLCLKSGGDITTNTPCITLAGMNGINALLVNAGACDQQKNADAMVDFAKSKHSRNALNTNGITPSTPYCEQAPRNPELNGIVNTQLQGVDPGIFSVPGGGTVPFGDPSSCPFGQKPDVSTCTCK</sequence>
<dbReference type="InterPro" id="IPR005089">
    <property type="entry name" value="CBM19"/>
</dbReference>
<dbReference type="GO" id="GO:0008061">
    <property type="term" value="F:chitin binding"/>
    <property type="evidence" value="ECO:0007669"/>
    <property type="project" value="InterPro"/>
</dbReference>
<protein>
    <recommendedName>
        <fullName evidence="2">Carbohydrate-binding module family 19 domain-containing protein</fullName>
    </recommendedName>
</protein>
<evidence type="ECO:0000313" key="3">
    <source>
        <dbReference type="EMBL" id="KIM87255.1"/>
    </source>
</evidence>
<organism evidence="4 5">
    <name type="scientific">Piloderma croceum (strain F 1598)</name>
    <dbReference type="NCBI Taxonomy" id="765440"/>
    <lineage>
        <taxon>Eukaryota</taxon>
        <taxon>Fungi</taxon>
        <taxon>Dikarya</taxon>
        <taxon>Basidiomycota</taxon>
        <taxon>Agaricomycotina</taxon>
        <taxon>Agaricomycetes</taxon>
        <taxon>Agaricomycetidae</taxon>
        <taxon>Atheliales</taxon>
        <taxon>Atheliaceae</taxon>
        <taxon>Piloderma</taxon>
    </lineage>
</organism>
<dbReference type="HOGENOM" id="CLU_056206_0_0_1"/>
<dbReference type="AlphaFoldDB" id="A0A0C3BLD3"/>
<reference evidence="4 5" key="1">
    <citation type="submission" date="2014-04" db="EMBL/GenBank/DDBJ databases">
        <authorList>
            <consortium name="DOE Joint Genome Institute"/>
            <person name="Kuo A."/>
            <person name="Tarkka M."/>
            <person name="Buscot F."/>
            <person name="Kohler A."/>
            <person name="Nagy L.G."/>
            <person name="Floudas D."/>
            <person name="Copeland A."/>
            <person name="Barry K.W."/>
            <person name="Cichocki N."/>
            <person name="Veneault-Fourrey C."/>
            <person name="LaButti K."/>
            <person name="Lindquist E.A."/>
            <person name="Lipzen A."/>
            <person name="Lundell T."/>
            <person name="Morin E."/>
            <person name="Murat C."/>
            <person name="Sun H."/>
            <person name="Tunlid A."/>
            <person name="Henrissat B."/>
            <person name="Grigoriev I.V."/>
            <person name="Hibbett D.S."/>
            <person name="Martin F."/>
            <person name="Nordberg H.P."/>
            <person name="Cantor M.N."/>
            <person name="Hua S.X."/>
        </authorList>
    </citation>
    <scope>NUCLEOTIDE SEQUENCE [LARGE SCALE GENOMIC DNA]</scope>
    <source>
        <strain evidence="4 5">F 1598</strain>
    </source>
</reference>
<name>A0A0C3BLD3_PILCF</name>
<dbReference type="GO" id="GO:0006032">
    <property type="term" value="P:chitin catabolic process"/>
    <property type="evidence" value="ECO:0007669"/>
    <property type="project" value="InterPro"/>
</dbReference>
<feature type="signal peptide" evidence="1">
    <location>
        <begin position="1"/>
        <end position="16"/>
    </location>
</feature>